<reference evidence="2" key="1">
    <citation type="submission" date="2014-09" db="EMBL/GenBank/DDBJ databases">
        <authorList>
            <person name="Magalhaes I.L.F."/>
            <person name="Oliveira U."/>
            <person name="Santos F.R."/>
            <person name="Vidigal T.H.D.A."/>
            <person name="Brescovit A.D."/>
            <person name="Santos A.J."/>
        </authorList>
    </citation>
    <scope>NUCLEOTIDE SEQUENCE</scope>
    <source>
        <tissue evidence="2">Shoot tissue taken approximately 20 cm above the soil surface</tissue>
    </source>
</reference>
<feature type="signal peptide" evidence="1">
    <location>
        <begin position="1"/>
        <end position="18"/>
    </location>
</feature>
<keyword evidence="1" id="KW-0732">Signal</keyword>
<dbReference type="EMBL" id="GBRH01246212">
    <property type="protein sequence ID" value="JAD51683.1"/>
    <property type="molecule type" value="Transcribed_RNA"/>
</dbReference>
<organism evidence="2">
    <name type="scientific">Arundo donax</name>
    <name type="common">Giant reed</name>
    <name type="synonym">Donax arundinaceus</name>
    <dbReference type="NCBI Taxonomy" id="35708"/>
    <lineage>
        <taxon>Eukaryota</taxon>
        <taxon>Viridiplantae</taxon>
        <taxon>Streptophyta</taxon>
        <taxon>Embryophyta</taxon>
        <taxon>Tracheophyta</taxon>
        <taxon>Spermatophyta</taxon>
        <taxon>Magnoliopsida</taxon>
        <taxon>Liliopsida</taxon>
        <taxon>Poales</taxon>
        <taxon>Poaceae</taxon>
        <taxon>PACMAD clade</taxon>
        <taxon>Arundinoideae</taxon>
        <taxon>Arundineae</taxon>
        <taxon>Arundo</taxon>
    </lineage>
</organism>
<proteinExistence type="predicted"/>
<accession>A0A0A9APA5</accession>
<feature type="chain" id="PRO_5002042682" evidence="1">
    <location>
        <begin position="19"/>
        <end position="54"/>
    </location>
</feature>
<evidence type="ECO:0000256" key="1">
    <source>
        <dbReference type="SAM" id="SignalP"/>
    </source>
</evidence>
<dbReference type="AlphaFoldDB" id="A0A0A9APA5"/>
<evidence type="ECO:0000313" key="2">
    <source>
        <dbReference type="EMBL" id="JAD51683.1"/>
    </source>
</evidence>
<protein>
    <submittedName>
        <fullName evidence="2">Uncharacterized protein</fullName>
    </submittedName>
</protein>
<sequence length="54" mass="6053">MLWCFTFSISLLVAGFSALPMMSCKIDCLHCLTNPMRKCAMSEDKATPFSTFLL</sequence>
<reference evidence="2" key="2">
    <citation type="journal article" date="2015" name="Data Brief">
        <title>Shoot transcriptome of the giant reed, Arundo donax.</title>
        <authorList>
            <person name="Barrero R.A."/>
            <person name="Guerrero F.D."/>
            <person name="Moolhuijzen P."/>
            <person name="Goolsby J.A."/>
            <person name="Tidwell J."/>
            <person name="Bellgard S.E."/>
            <person name="Bellgard M.I."/>
        </authorList>
    </citation>
    <scope>NUCLEOTIDE SEQUENCE</scope>
    <source>
        <tissue evidence="2">Shoot tissue taken approximately 20 cm above the soil surface</tissue>
    </source>
</reference>
<name>A0A0A9APA5_ARUDO</name>